<reference evidence="14" key="1">
    <citation type="journal article" date="2020" name="mSystems">
        <title>Genome- and Community-Level Interaction Insights into Carbon Utilization and Element Cycling Functions of Hydrothermarchaeota in Hydrothermal Sediment.</title>
        <authorList>
            <person name="Zhou Z."/>
            <person name="Liu Y."/>
            <person name="Xu W."/>
            <person name="Pan J."/>
            <person name="Luo Z.H."/>
            <person name="Li M."/>
        </authorList>
    </citation>
    <scope>NUCLEOTIDE SEQUENCE [LARGE SCALE GENOMIC DNA]</scope>
    <source>
        <strain evidence="14">HyVt-633</strain>
    </source>
</reference>
<name>A0A7C5DEZ8_9CHLB</name>
<organism evidence="14">
    <name type="scientific">Chlorobaculum parvum</name>
    <dbReference type="NCBI Taxonomy" id="274539"/>
    <lineage>
        <taxon>Bacteria</taxon>
        <taxon>Pseudomonadati</taxon>
        <taxon>Chlorobiota</taxon>
        <taxon>Chlorobiia</taxon>
        <taxon>Chlorobiales</taxon>
        <taxon>Chlorobiaceae</taxon>
        <taxon>Chlorobaculum</taxon>
    </lineage>
</organism>
<evidence type="ECO:0000256" key="5">
    <source>
        <dbReference type="ARBA" id="ARBA00022694"/>
    </source>
</evidence>
<protein>
    <recommendedName>
        <fullName evidence="10">tRNA dimethylallyltransferase</fullName>
        <ecNumber evidence="10">2.5.1.75</ecNumber>
    </recommendedName>
    <alternativeName>
        <fullName evidence="10">Dimethylallyl diphosphate:tRNA dimethylallyltransferase</fullName>
        <shortName evidence="10">DMAPP:tRNA dimethylallyltransferase</shortName>
        <shortName evidence="10">DMATase</shortName>
    </alternativeName>
    <alternativeName>
        <fullName evidence="10">Isopentenyl-diphosphate:tRNA isopentenyltransferase</fullName>
        <shortName evidence="10">IPP transferase</shortName>
        <shortName evidence="10">IPPT</shortName>
        <shortName evidence="10">IPTase</shortName>
    </alternativeName>
</protein>
<evidence type="ECO:0000313" key="14">
    <source>
        <dbReference type="EMBL" id="HHE32649.1"/>
    </source>
</evidence>
<feature type="site" description="Interaction with substrate tRNA" evidence="10">
    <location>
        <position position="124"/>
    </location>
</feature>
<dbReference type="PANTHER" id="PTHR11088:SF60">
    <property type="entry name" value="TRNA DIMETHYLALLYLTRANSFERASE"/>
    <property type="match status" value="1"/>
</dbReference>
<dbReference type="InterPro" id="IPR018022">
    <property type="entry name" value="IPT"/>
</dbReference>
<accession>A0A7C5DEZ8</accession>
<feature type="binding site" evidence="10">
    <location>
        <begin position="13"/>
        <end position="18"/>
    </location>
    <ligand>
        <name>substrate</name>
    </ligand>
</feature>
<proteinExistence type="inferred from homology"/>
<dbReference type="InterPro" id="IPR039657">
    <property type="entry name" value="Dimethylallyltransferase"/>
</dbReference>
<evidence type="ECO:0000256" key="12">
    <source>
        <dbReference type="RuleBase" id="RU003784"/>
    </source>
</evidence>
<comment type="caution">
    <text evidence="14">The sequence shown here is derived from an EMBL/GenBank/DDBJ whole genome shotgun (WGS) entry which is preliminary data.</text>
</comment>
<dbReference type="Proteomes" id="UP000886058">
    <property type="component" value="Unassembled WGS sequence"/>
</dbReference>
<dbReference type="NCBIfam" id="TIGR00174">
    <property type="entry name" value="miaA"/>
    <property type="match status" value="1"/>
</dbReference>
<dbReference type="Gene3D" id="1.10.20.140">
    <property type="match status" value="1"/>
</dbReference>
<evidence type="ECO:0000256" key="4">
    <source>
        <dbReference type="ARBA" id="ARBA00022679"/>
    </source>
</evidence>
<keyword evidence="7 10" id="KW-0067">ATP-binding</keyword>
<dbReference type="HAMAP" id="MF_00185">
    <property type="entry name" value="IPP_trans"/>
    <property type="match status" value="1"/>
</dbReference>
<feature type="binding site" evidence="10">
    <location>
        <begin position="11"/>
        <end position="18"/>
    </location>
    <ligand>
        <name>ATP</name>
        <dbReference type="ChEBI" id="CHEBI:30616"/>
    </ligand>
</feature>
<sequence length="313" mass="35810">MSQKPVLVILGPTASGKTELAFRIARRIGGEIISADSRQIYRGMDIGTAKPPKWMLDEIRHHFVDEKEIGEPFSAGDFAEQATERIRELRQRGITPIVAGGSTLYLEGLLKGFAELPQSDPEIRARLTRELEQHGADALYRRLETLDPEQARTLDRTKTQRLMRSLEIIEISGTTVTAMQRKTSSPLSDLDFTVIGPDMPREQLYDRINRRTATMMQAGLEAEARRLYDRFRDQWRNKNLNALDTVGYRELFEHFEGKYDLDTATTLIAQHTRNYAKRQLTFFRNRLDVEWVKGPLDEAGIEALVESLCEKIA</sequence>
<evidence type="ECO:0000256" key="11">
    <source>
        <dbReference type="RuleBase" id="RU003783"/>
    </source>
</evidence>
<dbReference type="GO" id="GO:0052381">
    <property type="term" value="F:tRNA dimethylallyltransferase activity"/>
    <property type="evidence" value="ECO:0007669"/>
    <property type="project" value="UniProtKB-UniRule"/>
</dbReference>
<feature type="site" description="Interaction with substrate tRNA" evidence="10">
    <location>
        <position position="102"/>
    </location>
</feature>
<evidence type="ECO:0000256" key="8">
    <source>
        <dbReference type="ARBA" id="ARBA00022842"/>
    </source>
</evidence>
<dbReference type="EMBL" id="DRSQ01000178">
    <property type="protein sequence ID" value="HHE32649.1"/>
    <property type="molecule type" value="Genomic_DNA"/>
</dbReference>
<keyword evidence="6 10" id="KW-0547">Nucleotide-binding</keyword>
<keyword evidence="5 10" id="KW-0819">tRNA processing</keyword>
<dbReference type="SUPFAM" id="SSF52540">
    <property type="entry name" value="P-loop containing nucleoside triphosphate hydrolases"/>
    <property type="match status" value="2"/>
</dbReference>
<evidence type="ECO:0000256" key="7">
    <source>
        <dbReference type="ARBA" id="ARBA00022840"/>
    </source>
</evidence>
<comment type="subunit">
    <text evidence="10">Monomer.</text>
</comment>
<comment type="caution">
    <text evidence="10">Lacks conserved residue(s) required for the propagation of feature annotation.</text>
</comment>
<evidence type="ECO:0000256" key="2">
    <source>
        <dbReference type="ARBA" id="ARBA00003213"/>
    </source>
</evidence>
<evidence type="ECO:0000256" key="9">
    <source>
        <dbReference type="ARBA" id="ARBA00049563"/>
    </source>
</evidence>
<keyword evidence="8 10" id="KW-0460">Magnesium</keyword>
<dbReference type="Pfam" id="PF01715">
    <property type="entry name" value="IPPT"/>
    <property type="match status" value="1"/>
</dbReference>
<comment type="similarity">
    <text evidence="3 10 13">Belongs to the IPP transferase family.</text>
</comment>
<dbReference type="GO" id="GO:0006400">
    <property type="term" value="P:tRNA modification"/>
    <property type="evidence" value="ECO:0007669"/>
    <property type="project" value="TreeGrafter"/>
</dbReference>
<comment type="function">
    <text evidence="2 10 12">Catalyzes the transfer of a dimethylallyl group onto the adenine at position 37 in tRNAs that read codons beginning with uridine, leading to the formation of N6-(dimethylallyl)adenosine (i(6)A).</text>
</comment>
<feature type="region of interest" description="Interaction with substrate tRNA" evidence="10">
    <location>
        <begin position="160"/>
        <end position="164"/>
    </location>
</feature>
<evidence type="ECO:0000256" key="10">
    <source>
        <dbReference type="HAMAP-Rule" id="MF_00185"/>
    </source>
</evidence>
<dbReference type="Gene3D" id="3.40.50.300">
    <property type="entry name" value="P-loop containing nucleotide triphosphate hydrolases"/>
    <property type="match status" value="1"/>
</dbReference>
<dbReference type="InterPro" id="IPR027417">
    <property type="entry name" value="P-loop_NTPase"/>
</dbReference>
<feature type="region of interest" description="Interaction with substrate tRNA" evidence="10">
    <location>
        <begin position="36"/>
        <end position="39"/>
    </location>
</feature>
<evidence type="ECO:0000256" key="1">
    <source>
        <dbReference type="ARBA" id="ARBA00001946"/>
    </source>
</evidence>
<keyword evidence="4 10" id="KW-0808">Transferase</keyword>
<comment type="catalytic activity">
    <reaction evidence="9 10 11">
        <text>adenosine(37) in tRNA + dimethylallyl diphosphate = N(6)-dimethylallyladenosine(37) in tRNA + diphosphate</text>
        <dbReference type="Rhea" id="RHEA:26482"/>
        <dbReference type="Rhea" id="RHEA-COMP:10162"/>
        <dbReference type="Rhea" id="RHEA-COMP:10375"/>
        <dbReference type="ChEBI" id="CHEBI:33019"/>
        <dbReference type="ChEBI" id="CHEBI:57623"/>
        <dbReference type="ChEBI" id="CHEBI:74411"/>
        <dbReference type="ChEBI" id="CHEBI:74415"/>
        <dbReference type="EC" id="2.5.1.75"/>
    </reaction>
</comment>
<dbReference type="EC" id="2.5.1.75" evidence="10"/>
<dbReference type="GO" id="GO:0005524">
    <property type="term" value="F:ATP binding"/>
    <property type="evidence" value="ECO:0007669"/>
    <property type="project" value="UniProtKB-UniRule"/>
</dbReference>
<evidence type="ECO:0000256" key="6">
    <source>
        <dbReference type="ARBA" id="ARBA00022741"/>
    </source>
</evidence>
<dbReference type="AlphaFoldDB" id="A0A7C5DEZ8"/>
<evidence type="ECO:0000256" key="13">
    <source>
        <dbReference type="RuleBase" id="RU003785"/>
    </source>
</evidence>
<dbReference type="PANTHER" id="PTHR11088">
    <property type="entry name" value="TRNA DIMETHYLALLYLTRANSFERASE"/>
    <property type="match status" value="1"/>
</dbReference>
<comment type="cofactor">
    <cofactor evidence="1 10">
        <name>Mg(2+)</name>
        <dbReference type="ChEBI" id="CHEBI:18420"/>
    </cofactor>
</comment>
<gene>
    <name evidence="10 14" type="primary">miaA</name>
    <name evidence="14" type="ORF">ENL07_08555</name>
</gene>
<evidence type="ECO:0000256" key="3">
    <source>
        <dbReference type="ARBA" id="ARBA00005842"/>
    </source>
</evidence>